<evidence type="ECO:0000313" key="2">
    <source>
        <dbReference type="Proteomes" id="UP000016480"/>
    </source>
</evidence>
<dbReference type="EMBL" id="AHCD03000044">
    <property type="protein sequence ID" value="KAF7782080.1"/>
    <property type="molecule type" value="Genomic_DNA"/>
</dbReference>
<organism evidence="1 2">
    <name type="scientific">Pseudoalteromonas rubra</name>
    <dbReference type="NCBI Taxonomy" id="43658"/>
    <lineage>
        <taxon>Bacteria</taxon>
        <taxon>Pseudomonadati</taxon>
        <taxon>Pseudomonadota</taxon>
        <taxon>Gammaproteobacteria</taxon>
        <taxon>Alteromonadales</taxon>
        <taxon>Pseudoalteromonadaceae</taxon>
        <taxon>Pseudoalteromonas</taxon>
    </lineage>
</organism>
<evidence type="ECO:0000313" key="1">
    <source>
        <dbReference type="EMBL" id="KAF7782080.1"/>
    </source>
</evidence>
<gene>
    <name evidence="1" type="ORF">PRUB_b1494</name>
</gene>
<name>A0A8T0C2E1_9GAMM</name>
<proteinExistence type="predicted"/>
<protein>
    <submittedName>
        <fullName evidence="1">Uncharacterized protein</fullName>
    </submittedName>
</protein>
<reference evidence="1 2" key="1">
    <citation type="journal article" date="2012" name="J. Bacteriol.">
        <title>Genome sequence of the cycloprodigiosin-producing bacterial strain Pseudoalteromonas rubra ATCC 29570(T).</title>
        <authorList>
            <person name="Xie B.B."/>
            <person name="Shu Y.L."/>
            <person name="Qin Q.L."/>
            <person name="Rong J.C."/>
            <person name="Zhang X.Y."/>
            <person name="Chen X.L."/>
            <person name="Zhou B.C."/>
            <person name="Zhang Y.Z."/>
        </authorList>
    </citation>
    <scope>NUCLEOTIDE SEQUENCE [LARGE SCALE GENOMIC DNA]</scope>
    <source>
        <strain evidence="1 2">DSM 6842</strain>
    </source>
</reference>
<dbReference type="Proteomes" id="UP000016480">
    <property type="component" value="Unassembled WGS sequence"/>
</dbReference>
<sequence length="38" mass="4331">MLYISLVYENWLARVTMRLTNLSFSGGKKNIDLVSLPS</sequence>
<dbReference type="AlphaFoldDB" id="A0A8T0C2E1"/>
<comment type="caution">
    <text evidence="1">The sequence shown here is derived from an EMBL/GenBank/DDBJ whole genome shotgun (WGS) entry which is preliminary data.</text>
</comment>
<accession>A0A8T0C2E1</accession>